<dbReference type="AlphaFoldDB" id="A0A382VZ61"/>
<evidence type="ECO:0000313" key="1">
    <source>
        <dbReference type="EMBL" id="SVD51305.1"/>
    </source>
</evidence>
<proteinExistence type="predicted"/>
<reference evidence="1" key="1">
    <citation type="submission" date="2018-05" db="EMBL/GenBank/DDBJ databases">
        <authorList>
            <person name="Lanie J.A."/>
            <person name="Ng W.-L."/>
            <person name="Kazmierczak K.M."/>
            <person name="Andrzejewski T.M."/>
            <person name="Davidsen T.M."/>
            <person name="Wayne K.J."/>
            <person name="Tettelin H."/>
            <person name="Glass J.I."/>
            <person name="Rusch D."/>
            <person name="Podicherti R."/>
            <person name="Tsui H.-C.T."/>
            <person name="Winkler M.E."/>
        </authorList>
    </citation>
    <scope>NUCLEOTIDE SEQUENCE</scope>
</reference>
<protein>
    <submittedName>
        <fullName evidence="1">Uncharacterized protein</fullName>
    </submittedName>
</protein>
<dbReference type="EMBL" id="UINC01155450">
    <property type="protein sequence ID" value="SVD51305.1"/>
    <property type="molecule type" value="Genomic_DNA"/>
</dbReference>
<organism evidence="1">
    <name type="scientific">marine metagenome</name>
    <dbReference type="NCBI Taxonomy" id="408172"/>
    <lineage>
        <taxon>unclassified sequences</taxon>
        <taxon>metagenomes</taxon>
        <taxon>ecological metagenomes</taxon>
    </lineage>
</organism>
<accession>A0A382VZ61</accession>
<sequence>MAPSDIETSQQDKLGDMKAYKRRQKKMEKGLLNQEVEIDKKEVSYGEESLSELASLFQGITGQEPEEEPKIIEQVILPEPEPIVPYIDPRVIEEATNELQALFTDMSGTELFGQRPQFEEEVIEIPVTPPETFDISEVSDVTSRIFGAHQVPDTTLYDPTN</sequence>
<feature type="non-terminal residue" evidence="1">
    <location>
        <position position="161"/>
    </location>
</feature>
<name>A0A382VZ61_9ZZZZ</name>
<gene>
    <name evidence="1" type="ORF">METZ01_LOCUS404159</name>
</gene>